<gene>
    <name evidence="1" type="ORF">S03H2_35126</name>
</gene>
<feature type="non-terminal residue" evidence="1">
    <location>
        <position position="87"/>
    </location>
</feature>
<sequence length="87" mass="10078">MRRVFVVFQFAITIALFVGLSTVMVQIKYVQSFNFGYNREHVLVIPDYLGNRDDLLKMRVLDMSGVISAGRTNFLMREDLRSLEAFP</sequence>
<protein>
    <submittedName>
        <fullName evidence="1">Uncharacterized protein</fullName>
    </submittedName>
</protein>
<dbReference type="AlphaFoldDB" id="X1HU52"/>
<proteinExistence type="predicted"/>
<accession>X1HU52</accession>
<evidence type="ECO:0000313" key="1">
    <source>
        <dbReference type="EMBL" id="GAH60585.1"/>
    </source>
</evidence>
<reference evidence="1" key="1">
    <citation type="journal article" date="2014" name="Front. Microbiol.">
        <title>High frequency of phylogenetically diverse reductive dehalogenase-homologous genes in deep subseafloor sedimentary metagenomes.</title>
        <authorList>
            <person name="Kawai M."/>
            <person name="Futagami T."/>
            <person name="Toyoda A."/>
            <person name="Takaki Y."/>
            <person name="Nishi S."/>
            <person name="Hori S."/>
            <person name="Arai W."/>
            <person name="Tsubouchi T."/>
            <person name="Morono Y."/>
            <person name="Uchiyama I."/>
            <person name="Ito T."/>
            <person name="Fujiyama A."/>
            <person name="Inagaki F."/>
            <person name="Takami H."/>
        </authorList>
    </citation>
    <scope>NUCLEOTIDE SEQUENCE</scope>
    <source>
        <strain evidence="1">Expedition CK06-06</strain>
    </source>
</reference>
<dbReference type="EMBL" id="BARU01021473">
    <property type="protein sequence ID" value="GAH60585.1"/>
    <property type="molecule type" value="Genomic_DNA"/>
</dbReference>
<organism evidence="1">
    <name type="scientific">marine sediment metagenome</name>
    <dbReference type="NCBI Taxonomy" id="412755"/>
    <lineage>
        <taxon>unclassified sequences</taxon>
        <taxon>metagenomes</taxon>
        <taxon>ecological metagenomes</taxon>
    </lineage>
</organism>
<comment type="caution">
    <text evidence="1">The sequence shown here is derived from an EMBL/GenBank/DDBJ whole genome shotgun (WGS) entry which is preliminary data.</text>
</comment>
<name>X1HU52_9ZZZZ</name>